<evidence type="ECO:0000313" key="16">
    <source>
        <dbReference type="Proteomes" id="UP000193144"/>
    </source>
</evidence>
<dbReference type="InterPro" id="IPR001382">
    <property type="entry name" value="Glyco_hydro_47"/>
</dbReference>
<proteinExistence type="inferred from homology"/>
<feature type="chain" id="PRO_5012056233" description="alpha-1,2-Mannosidase" evidence="14">
    <location>
        <begin position="20"/>
        <end position="561"/>
    </location>
</feature>
<comment type="cofactor">
    <cofactor evidence="1 11">
        <name>Ca(2+)</name>
        <dbReference type="ChEBI" id="CHEBI:29108"/>
    </cofactor>
</comment>
<evidence type="ECO:0000256" key="6">
    <source>
        <dbReference type="ARBA" id="ARBA00023157"/>
    </source>
</evidence>
<keyword evidence="11" id="KW-0479">Metal-binding</keyword>
<dbReference type="OrthoDB" id="8118055at2759"/>
<dbReference type="SUPFAM" id="SSF48225">
    <property type="entry name" value="Seven-hairpin glycosidases"/>
    <property type="match status" value="1"/>
</dbReference>
<accession>A0A1Y1YQX6</accession>
<dbReference type="InterPro" id="IPR036026">
    <property type="entry name" value="Seven-hairpin_glycosidases"/>
</dbReference>
<evidence type="ECO:0000256" key="14">
    <source>
        <dbReference type="SAM" id="SignalP"/>
    </source>
</evidence>
<dbReference type="UniPathway" id="UPA00378"/>
<protein>
    <recommendedName>
        <fullName evidence="13">alpha-1,2-Mannosidase</fullName>
        <ecNumber evidence="13">3.2.1.-</ecNumber>
    </recommendedName>
</protein>
<evidence type="ECO:0000256" key="10">
    <source>
        <dbReference type="ARBA" id="ARBA00048605"/>
    </source>
</evidence>
<evidence type="ECO:0000313" key="15">
    <source>
        <dbReference type="EMBL" id="ORX99964.1"/>
    </source>
</evidence>
<dbReference type="FunFam" id="1.50.10.10:FF:000047">
    <property type="entry name" value="Mannosyl-oligosaccharide alpha-1,2-mannosidase"/>
    <property type="match status" value="1"/>
</dbReference>
<dbReference type="GO" id="GO:0036503">
    <property type="term" value="P:ERAD pathway"/>
    <property type="evidence" value="ECO:0007669"/>
    <property type="project" value="UniProtKB-ARBA"/>
</dbReference>
<dbReference type="GO" id="GO:0016020">
    <property type="term" value="C:membrane"/>
    <property type="evidence" value="ECO:0007669"/>
    <property type="project" value="InterPro"/>
</dbReference>
<keyword evidence="6 12" id="KW-1015">Disulfide bond</keyword>
<keyword evidence="4 14" id="KW-0732">Signal</keyword>
<evidence type="ECO:0000256" key="13">
    <source>
        <dbReference type="RuleBase" id="RU361193"/>
    </source>
</evidence>
<comment type="pathway">
    <text evidence="2">Protein modification; protein glycosylation.</text>
</comment>
<dbReference type="PANTHER" id="PTHR11742:SF101">
    <property type="entry name" value="MANNOSYL-OLIGOSACCHARIDE ALPHA-1,2-MANNOSIDASE 1B"/>
    <property type="match status" value="1"/>
</dbReference>
<dbReference type="GO" id="GO:0005783">
    <property type="term" value="C:endoplasmic reticulum"/>
    <property type="evidence" value="ECO:0007669"/>
    <property type="project" value="TreeGrafter"/>
</dbReference>
<dbReference type="Proteomes" id="UP000193144">
    <property type="component" value="Unassembled WGS sequence"/>
</dbReference>
<dbReference type="PRINTS" id="PR00747">
    <property type="entry name" value="GLYHDRLASE47"/>
</dbReference>
<dbReference type="Gene3D" id="1.50.10.10">
    <property type="match status" value="1"/>
</dbReference>
<evidence type="ECO:0000256" key="1">
    <source>
        <dbReference type="ARBA" id="ARBA00001913"/>
    </source>
</evidence>
<organism evidence="15 16">
    <name type="scientific">Clohesyomyces aquaticus</name>
    <dbReference type="NCBI Taxonomy" id="1231657"/>
    <lineage>
        <taxon>Eukaryota</taxon>
        <taxon>Fungi</taxon>
        <taxon>Dikarya</taxon>
        <taxon>Ascomycota</taxon>
        <taxon>Pezizomycotina</taxon>
        <taxon>Dothideomycetes</taxon>
        <taxon>Pleosporomycetidae</taxon>
        <taxon>Pleosporales</taxon>
        <taxon>Lindgomycetaceae</taxon>
        <taxon>Clohesyomyces</taxon>
    </lineage>
</organism>
<dbReference type="AlphaFoldDB" id="A0A1Y1YQX6"/>
<dbReference type="InterPro" id="IPR050749">
    <property type="entry name" value="Glycosyl_Hydrolase_47"/>
</dbReference>
<sequence length="561" mass="62998">MRCLTYSLALVAFDSVACASQQPCKHPAPEPEPTYYGKQTYPGQKGCDYDYTSFNPNQTYRAEAVIEMFRFAWTGYYKYAFPNDDLLPVNNSFQNSRNGWGVAAIDGLDTAIIMQQEDIVSQILDFVPKIDFTKTGTPQPSVVSLFETNIRYIGGLLSAYDLLKGPFAHLDVDDDKVDALLSQCKTLADMLKFAFYTPTGIPVNNIFPNNHTFSARGRRLDGIRTAGLAELGTLVLEWQHLSDLTGDPEYGHLAQRAQSYWMNPSSEIWPGLTGGNFSVETGEILDAYGGWTSGNDSAYEYLIKMYVYDPDRYENYSKRFVEAADSTIAHLLSHPSSRPDLTMAGSFTGNAVQNYSEQLACFIGGSFILGSTVLDRPDYLKHGLDFCEFCANGYRYTASGIGPILYSWNLTELSWSNFTNQTDLYEKAGWFIDDNTYFLNGQAPEAVESWYYAYQVTGNQYWRDVAWAYTLAQNRTERVGSGFSSILNVLKEDGGGWENVQASYMLAEVLKYQYLIQAPEERKGVWDVEYAPGGVGEGGNVNYFVYNTEAHPFRVRAKRPV</sequence>
<feature type="signal peptide" evidence="14">
    <location>
        <begin position="1"/>
        <end position="19"/>
    </location>
</feature>
<evidence type="ECO:0000256" key="7">
    <source>
        <dbReference type="ARBA" id="ARBA00023180"/>
    </source>
</evidence>
<dbReference type="InterPro" id="IPR012341">
    <property type="entry name" value="6hp_glycosidase-like_sf"/>
</dbReference>
<dbReference type="EMBL" id="MCFA01000190">
    <property type="protein sequence ID" value="ORX99964.1"/>
    <property type="molecule type" value="Genomic_DNA"/>
</dbReference>
<keyword evidence="5 13" id="KW-0378">Hydrolase</keyword>
<dbReference type="EC" id="3.2.1.-" evidence="13"/>
<evidence type="ECO:0000256" key="4">
    <source>
        <dbReference type="ARBA" id="ARBA00022729"/>
    </source>
</evidence>
<evidence type="ECO:0000256" key="11">
    <source>
        <dbReference type="PIRSR" id="PIRSR601382-2"/>
    </source>
</evidence>
<feature type="disulfide bond" evidence="12">
    <location>
        <begin position="361"/>
        <end position="390"/>
    </location>
</feature>
<evidence type="ECO:0000256" key="5">
    <source>
        <dbReference type="ARBA" id="ARBA00022801"/>
    </source>
</evidence>
<dbReference type="GO" id="GO:0004571">
    <property type="term" value="F:mannosyl-oligosaccharide 1,2-alpha-mannosidase activity"/>
    <property type="evidence" value="ECO:0007669"/>
    <property type="project" value="UniProtKB-EC"/>
</dbReference>
<dbReference type="GO" id="GO:0005975">
    <property type="term" value="P:carbohydrate metabolic process"/>
    <property type="evidence" value="ECO:0007669"/>
    <property type="project" value="InterPro"/>
</dbReference>
<reference evidence="15 16" key="1">
    <citation type="submission" date="2016-07" db="EMBL/GenBank/DDBJ databases">
        <title>Pervasive Adenine N6-methylation of Active Genes in Fungi.</title>
        <authorList>
            <consortium name="DOE Joint Genome Institute"/>
            <person name="Mondo S.J."/>
            <person name="Dannebaum R.O."/>
            <person name="Kuo R.C."/>
            <person name="Labutti K."/>
            <person name="Haridas S."/>
            <person name="Kuo A."/>
            <person name="Salamov A."/>
            <person name="Ahrendt S.R."/>
            <person name="Lipzen A."/>
            <person name="Sullivan W."/>
            <person name="Andreopoulos W.B."/>
            <person name="Clum A."/>
            <person name="Lindquist E."/>
            <person name="Daum C."/>
            <person name="Ramamoorthy G.K."/>
            <person name="Gryganskyi A."/>
            <person name="Culley D."/>
            <person name="Magnuson J.K."/>
            <person name="James T.Y."/>
            <person name="O'Malley M.A."/>
            <person name="Stajich J.E."/>
            <person name="Spatafora J.W."/>
            <person name="Visel A."/>
            <person name="Grigoriev I.V."/>
        </authorList>
    </citation>
    <scope>NUCLEOTIDE SEQUENCE [LARGE SCALE GENOMIC DNA]</scope>
    <source>
        <strain evidence="15 16">CBS 115471</strain>
    </source>
</reference>
<dbReference type="PANTHER" id="PTHR11742">
    <property type="entry name" value="MANNOSYL-OLIGOSACCHARIDE ALPHA-1,2-MANNOSIDASE-RELATED"/>
    <property type="match status" value="1"/>
</dbReference>
<comment type="similarity">
    <text evidence="3 13">Belongs to the glycosyl hydrolase 47 family.</text>
</comment>
<feature type="binding site" evidence="11">
    <location>
        <position position="548"/>
    </location>
    <ligand>
        <name>Ca(2+)</name>
        <dbReference type="ChEBI" id="CHEBI:29108"/>
    </ligand>
</feature>
<comment type="catalytic activity">
    <reaction evidence="10">
        <text>N(4)-(alpha-D-Man-(1-&gt;2)-alpha-D-Man-(1-&gt;2)-alpha-D-Man-(1-&gt;3)-[alpha-D-Man-(1-&gt;2)-alpha-D-Man-(1-&gt;3)-[alpha-D-Man-(1-&gt;2)-alpha-D-Man-(1-&gt;6)]-alpha-D-Man-(1-&gt;6)]-beta-D-Man-(1-&gt;4)-beta-D-GlcNAc-(1-&gt;4)-beta-D-GlcNAc)-L-asparaginyl-[protein] (N-glucan mannose isomer 9A1,2,3B1,2,3) + 4 H2O = N(4)-(alpha-D-Man-(1-&gt;3)-[alpha-D-Man-(1-&gt;3)-[alpha-D-Man-(1-&gt;6)]-alpha-D-Man-(1-&gt;6)]-beta-D-Man-(1-&gt;4)-beta-D-GlcNAc-(1-&gt;4)-beta-D-GlcNAc)-L-asparaginyl-[protein] (N-glucan mannose isomer 5A1,2) + 4 beta-D-mannose</text>
        <dbReference type="Rhea" id="RHEA:56008"/>
        <dbReference type="Rhea" id="RHEA-COMP:14356"/>
        <dbReference type="Rhea" id="RHEA-COMP:14367"/>
        <dbReference type="ChEBI" id="CHEBI:15377"/>
        <dbReference type="ChEBI" id="CHEBI:28563"/>
        <dbReference type="ChEBI" id="CHEBI:59087"/>
        <dbReference type="ChEBI" id="CHEBI:139493"/>
        <dbReference type="EC" id="3.2.1.113"/>
    </reaction>
</comment>
<comment type="caution">
    <text evidence="15">The sequence shown here is derived from an EMBL/GenBank/DDBJ whole genome shotgun (WGS) entry which is preliminary data.</text>
</comment>
<keyword evidence="11" id="KW-0106">Calcium</keyword>
<keyword evidence="7" id="KW-0325">Glycoprotein</keyword>
<evidence type="ECO:0000256" key="2">
    <source>
        <dbReference type="ARBA" id="ARBA00004922"/>
    </source>
</evidence>
<keyword evidence="16" id="KW-1185">Reference proteome</keyword>
<evidence type="ECO:0000256" key="9">
    <source>
        <dbReference type="ARBA" id="ARBA00047669"/>
    </source>
</evidence>
<evidence type="ECO:0000256" key="12">
    <source>
        <dbReference type="PIRSR" id="PIRSR601382-3"/>
    </source>
</evidence>
<name>A0A1Y1YQX6_9PLEO</name>
<evidence type="ECO:0000256" key="3">
    <source>
        <dbReference type="ARBA" id="ARBA00007658"/>
    </source>
</evidence>
<gene>
    <name evidence="15" type="ORF">BCR34DRAFT_494998</name>
</gene>
<dbReference type="Pfam" id="PF01532">
    <property type="entry name" value="Glyco_hydro_47"/>
    <property type="match status" value="1"/>
</dbReference>
<dbReference type="STRING" id="1231657.A0A1Y1YQX6"/>
<dbReference type="GO" id="GO:0005509">
    <property type="term" value="F:calcium ion binding"/>
    <property type="evidence" value="ECO:0007669"/>
    <property type="project" value="InterPro"/>
</dbReference>
<evidence type="ECO:0000256" key="8">
    <source>
        <dbReference type="ARBA" id="ARBA00023295"/>
    </source>
</evidence>
<comment type="catalytic activity">
    <reaction evidence="9">
        <text>N(4)-(alpha-D-Man-(1-&gt;2)-alpha-D-Man-(1-&gt;2)-alpha-D-Man-(1-&gt;3)-[alpha-D-Man-(1-&gt;3)-[alpha-D-Man-(1-&gt;2)-alpha-D-Man-(1-&gt;6)]-alpha-D-Man-(1-&gt;6)]-beta-D-Man-(1-&gt;4)-beta-D-GlcNAc-(1-&gt;4)-beta-D-GlcNAc)-L-asparaginyl-[protein] (N-glucan mannose isomer 8A1,2,3B1,3) + 3 H2O = N(4)-(alpha-D-Man-(1-&gt;3)-[alpha-D-Man-(1-&gt;3)-[alpha-D-Man-(1-&gt;6)]-alpha-D-Man-(1-&gt;6)]-beta-D-Man-(1-&gt;4)-beta-D-GlcNAc-(1-&gt;4)-beta-D-GlcNAc)-L-asparaginyl-[protein] (N-glucan mannose isomer 5A1,2) + 3 beta-D-mannose</text>
        <dbReference type="Rhea" id="RHEA:56028"/>
        <dbReference type="Rhea" id="RHEA-COMP:14358"/>
        <dbReference type="Rhea" id="RHEA-COMP:14367"/>
        <dbReference type="ChEBI" id="CHEBI:15377"/>
        <dbReference type="ChEBI" id="CHEBI:28563"/>
        <dbReference type="ChEBI" id="CHEBI:59087"/>
        <dbReference type="ChEBI" id="CHEBI:60628"/>
        <dbReference type="EC" id="3.2.1.113"/>
    </reaction>
</comment>
<keyword evidence="8 13" id="KW-0326">Glycosidase</keyword>